<dbReference type="KEGG" id="run:DR864_22415"/>
<proteinExistence type="inferred from homology"/>
<evidence type="ECO:0000256" key="2">
    <source>
        <dbReference type="ARBA" id="ARBA00022475"/>
    </source>
</evidence>
<dbReference type="EMBL" id="CP030850">
    <property type="protein sequence ID" value="AXE20304.1"/>
    <property type="molecule type" value="Genomic_DNA"/>
</dbReference>
<keyword evidence="2" id="KW-1003">Cell membrane</keyword>
<dbReference type="Pfam" id="PF02687">
    <property type="entry name" value="FtsX"/>
    <property type="match status" value="1"/>
</dbReference>
<dbReference type="OrthoDB" id="9770036at2"/>
<organism evidence="10 11">
    <name type="scientific">Runella rosea</name>
    <dbReference type="NCBI Taxonomy" id="2259595"/>
    <lineage>
        <taxon>Bacteria</taxon>
        <taxon>Pseudomonadati</taxon>
        <taxon>Bacteroidota</taxon>
        <taxon>Cytophagia</taxon>
        <taxon>Cytophagales</taxon>
        <taxon>Spirosomataceae</taxon>
        <taxon>Runella</taxon>
    </lineage>
</organism>
<feature type="domain" description="MacB-like periplasmic core" evidence="9">
    <location>
        <begin position="21"/>
        <end position="250"/>
    </location>
</feature>
<protein>
    <submittedName>
        <fullName evidence="10">ABC transporter permease</fullName>
    </submittedName>
</protein>
<evidence type="ECO:0000313" key="11">
    <source>
        <dbReference type="Proteomes" id="UP000251993"/>
    </source>
</evidence>
<feature type="transmembrane region" description="Helical" evidence="7">
    <location>
        <begin position="21"/>
        <end position="42"/>
    </location>
</feature>
<reference evidence="10 11" key="1">
    <citation type="submission" date="2018-07" db="EMBL/GenBank/DDBJ databases">
        <title>Genome sequencing of Runella.</title>
        <authorList>
            <person name="Baek M.-G."/>
            <person name="Yi H."/>
        </authorList>
    </citation>
    <scope>NUCLEOTIDE SEQUENCE [LARGE SCALE GENOMIC DNA]</scope>
    <source>
        <strain evidence="10 11">HYN0085</strain>
    </source>
</reference>
<name>A0A344TNT3_9BACT</name>
<comment type="subcellular location">
    <subcellularLocation>
        <location evidence="1">Cell membrane</location>
        <topology evidence="1">Multi-pass membrane protein</topology>
    </subcellularLocation>
</comment>
<feature type="domain" description="ABC3 transporter permease C-terminal" evidence="8">
    <location>
        <begin position="293"/>
        <end position="407"/>
    </location>
</feature>
<feature type="transmembrane region" description="Helical" evidence="7">
    <location>
        <begin position="377"/>
        <end position="400"/>
    </location>
</feature>
<keyword evidence="4 7" id="KW-1133">Transmembrane helix</keyword>
<evidence type="ECO:0000313" key="10">
    <source>
        <dbReference type="EMBL" id="AXE20304.1"/>
    </source>
</evidence>
<evidence type="ECO:0000259" key="9">
    <source>
        <dbReference type="Pfam" id="PF12704"/>
    </source>
</evidence>
<dbReference type="GO" id="GO:0022857">
    <property type="term" value="F:transmembrane transporter activity"/>
    <property type="evidence" value="ECO:0007669"/>
    <property type="project" value="TreeGrafter"/>
</dbReference>
<feature type="transmembrane region" description="Helical" evidence="7">
    <location>
        <begin position="335"/>
        <end position="357"/>
    </location>
</feature>
<evidence type="ECO:0000256" key="3">
    <source>
        <dbReference type="ARBA" id="ARBA00022692"/>
    </source>
</evidence>
<evidence type="ECO:0000256" key="6">
    <source>
        <dbReference type="ARBA" id="ARBA00038076"/>
    </source>
</evidence>
<dbReference type="RefSeq" id="WP_114069067.1">
    <property type="nucleotide sequence ID" value="NZ_CP030850.1"/>
</dbReference>
<dbReference type="GO" id="GO:0005886">
    <property type="term" value="C:plasma membrane"/>
    <property type="evidence" value="ECO:0007669"/>
    <property type="project" value="UniProtKB-SubCell"/>
</dbReference>
<dbReference type="InterPro" id="IPR025857">
    <property type="entry name" value="MacB_PCD"/>
</dbReference>
<dbReference type="PANTHER" id="PTHR30572">
    <property type="entry name" value="MEMBRANE COMPONENT OF TRANSPORTER-RELATED"/>
    <property type="match status" value="1"/>
</dbReference>
<accession>A0A344TNT3</accession>
<keyword evidence="5 7" id="KW-0472">Membrane</keyword>
<dbReference type="Pfam" id="PF12704">
    <property type="entry name" value="MacB_PCD"/>
    <property type="match status" value="1"/>
</dbReference>
<comment type="similarity">
    <text evidence="6">Belongs to the ABC-4 integral membrane protein family.</text>
</comment>
<sequence>MNLLENIREGLRSIQSNMLRTVLTALIIAIGITSLVGILTAIDGMQSSVNNSFADLGANTFDIMGPRPFRRRSAGRSEKDFPAINYRQALQYKKEIRDTYNATVSISSNVGGAAQVKFRSQKTNPNTRIIGIDENYLTIKGYKLIGGRNLSQTDLDNGLNVVILGSEIAQKLFEGKIDPINQEVVVRGNQYRVVGVLDKKGSLTGGGDDRTLLIPLENGRALAANQQLTFDITTSVNSGEAQELIIEEARGIMRRIRKDRIGKADSFEIESADAIAKNFADISGYLRMGGFGIGIITLLGAAIALMNIMLVSVTERTREIGIRKSLGATPRLIRIQFLIEAIVVCILGGIGGLILGIGIGNLIAKLISANASFIVPWFWMFMGILVCIVVGIISGIYPAIKASRLDPIEALRYE</sequence>
<dbReference type="PANTHER" id="PTHR30572:SF4">
    <property type="entry name" value="ABC TRANSPORTER PERMEASE YTRF"/>
    <property type="match status" value="1"/>
</dbReference>
<evidence type="ECO:0000256" key="1">
    <source>
        <dbReference type="ARBA" id="ARBA00004651"/>
    </source>
</evidence>
<evidence type="ECO:0000256" key="4">
    <source>
        <dbReference type="ARBA" id="ARBA00022989"/>
    </source>
</evidence>
<dbReference type="InterPro" id="IPR003838">
    <property type="entry name" value="ABC3_permease_C"/>
</dbReference>
<dbReference type="Proteomes" id="UP000251993">
    <property type="component" value="Chromosome"/>
</dbReference>
<keyword evidence="3 7" id="KW-0812">Transmembrane</keyword>
<feature type="transmembrane region" description="Helical" evidence="7">
    <location>
        <begin position="291"/>
        <end position="314"/>
    </location>
</feature>
<evidence type="ECO:0000256" key="7">
    <source>
        <dbReference type="SAM" id="Phobius"/>
    </source>
</evidence>
<dbReference type="AlphaFoldDB" id="A0A344TNT3"/>
<dbReference type="InterPro" id="IPR050250">
    <property type="entry name" value="Macrolide_Exporter_MacB"/>
</dbReference>
<gene>
    <name evidence="10" type="ORF">DR864_22415</name>
</gene>
<keyword evidence="11" id="KW-1185">Reference proteome</keyword>
<evidence type="ECO:0000259" key="8">
    <source>
        <dbReference type="Pfam" id="PF02687"/>
    </source>
</evidence>
<evidence type="ECO:0000256" key="5">
    <source>
        <dbReference type="ARBA" id="ARBA00023136"/>
    </source>
</evidence>